<dbReference type="OrthoDB" id="414752at2759"/>
<dbReference type="AlphaFoldDB" id="A0A813GAV2"/>
<dbReference type="InterPro" id="IPR000836">
    <property type="entry name" value="PRTase_dom"/>
</dbReference>
<dbReference type="Gene3D" id="3.40.50.2020">
    <property type="match status" value="1"/>
</dbReference>
<keyword evidence="3" id="KW-1185">Reference proteome</keyword>
<organism evidence="1 3">
    <name type="scientific">Polarella glacialis</name>
    <name type="common">Dinoflagellate</name>
    <dbReference type="NCBI Taxonomy" id="89957"/>
    <lineage>
        <taxon>Eukaryota</taxon>
        <taxon>Sar</taxon>
        <taxon>Alveolata</taxon>
        <taxon>Dinophyceae</taxon>
        <taxon>Suessiales</taxon>
        <taxon>Suessiaceae</taxon>
        <taxon>Polarella</taxon>
    </lineage>
</organism>
<name>A0A813GAV2_POLGL</name>
<comment type="caution">
    <text evidence="1">The sequence shown here is derived from an EMBL/GenBank/DDBJ whole genome shotgun (WGS) entry which is preliminary data.</text>
</comment>
<reference evidence="1" key="1">
    <citation type="submission" date="2021-02" db="EMBL/GenBank/DDBJ databases">
        <authorList>
            <person name="Dougan E. K."/>
            <person name="Rhodes N."/>
            <person name="Thang M."/>
            <person name="Chan C."/>
        </authorList>
    </citation>
    <scope>NUCLEOTIDE SEQUENCE</scope>
</reference>
<dbReference type="InterPro" id="IPR029057">
    <property type="entry name" value="PRTase-like"/>
</dbReference>
<evidence type="ECO:0000313" key="1">
    <source>
        <dbReference type="EMBL" id="CAE8619985.1"/>
    </source>
</evidence>
<dbReference type="CDD" id="cd06223">
    <property type="entry name" value="PRTases_typeI"/>
    <property type="match status" value="1"/>
</dbReference>
<dbReference type="EMBL" id="CAJNNV010027275">
    <property type="protein sequence ID" value="CAE8619985.1"/>
    <property type="molecule type" value="Genomic_DNA"/>
</dbReference>
<evidence type="ECO:0008006" key="4">
    <source>
        <dbReference type="Google" id="ProtNLM"/>
    </source>
</evidence>
<dbReference type="Proteomes" id="UP000626109">
    <property type="component" value="Unassembled WGS sequence"/>
</dbReference>
<dbReference type="EMBL" id="CAJNNW010036494">
    <property type="protein sequence ID" value="CAE8734916.1"/>
    <property type="molecule type" value="Genomic_DNA"/>
</dbReference>
<dbReference type="OMA" id="WGRASHI"/>
<dbReference type="SUPFAM" id="SSF53271">
    <property type="entry name" value="PRTase-like"/>
    <property type="match status" value="1"/>
</dbReference>
<dbReference type="Proteomes" id="UP000654075">
    <property type="component" value="Unassembled WGS sequence"/>
</dbReference>
<evidence type="ECO:0000313" key="2">
    <source>
        <dbReference type="EMBL" id="CAE8734916.1"/>
    </source>
</evidence>
<accession>A0A813GAV2</accession>
<proteinExistence type="predicted"/>
<protein>
    <recommendedName>
        <fullName evidence="4">Phosphoribosyltransferase domain-containing protein</fullName>
    </recommendedName>
</protein>
<sequence>MSTDGRYIAAAALASAAATAAVFTVLGRREKSSQVDGDSEVVKFERTRDKKSGVVAQWTKPVVIASPGLEVMAQALRKRLGCEEFSDDKGPTVLLERFKSNDPNTKFNWKRVVGRKIVFLFDTVDQDRLFEQLALLQALQGFAVPDGDDKSSKWKTYVHSGKYSWGRASHITVVIPWYRPCQMERTSRWHLTEDMQWVNSNPDGEWLDVPCAQYMARLLSTPGSVPPLPGPSSAMDGMPLNPLWRPPLELLFVELHEEIPIRHSVSDLGATIRMERFVPYFLERFKAGTNYPGKNNTFILFPDKGAYDRYAGAVVDRLKLDPDHILFIKKTRVGESISTEQKFFCIEGQNEREQTALFVGKDHVLIIDDFTNSGSTLFGAVNLVRKMVGEDGTPDVSIFVSHLVATYDPKVVAALQSKLHELGPTCKLYTTNSIATTTDLLKDDPQVKIIDISDFIADLVH</sequence>
<gene>
    <name evidence="1" type="ORF">PGLA1383_LOCUS37559</name>
    <name evidence="2" type="ORF">PGLA2088_LOCUS47567</name>
</gene>
<evidence type="ECO:0000313" key="3">
    <source>
        <dbReference type="Proteomes" id="UP000654075"/>
    </source>
</evidence>